<sequence length="590" mass="62768">MHRVVKSLTVLLIGLAAAHAAHAASACRPDSLQRVFGADVRLHAIEDWGASNLAAPKDGAEQRSVAGTDLCLVTGDMALGEGQDDRANFAGVLPTHWNGKILQVGCGGNCGTVFLGPAPLGWVSRGYAVWATDDGHVAHSSPAPRLWSVSESRWAVDKDGKPDQARQTAFFYRAVHGLAVQARQWTAAFYGNRPETAYFAGCSDGGREALVEAERYPDDFDGILAGDPYFDIEGEALSAAAGVLAQMRTPDAALTDEQWHLADQVMTERCDATDGVRDGLIQNPARCDFIAERDLPRCGADATGACFTKAQAQSLDIALSAMTDSTGHTVYPGYPSSNLADGGPMVDNLRYWLGFSTVPGGWRDAASQPQAWYYGNQTLRYLGGIDDPAISFSGTEGTAHAVVKHEVLATLQSRVAAGDGTDEKTLDAFLRAGHRLVLYHGLADGDITPYRTLNVYRALARRQGGYARLQQHAVLFAVPGMAHCGGGPGPNTFGQSGAVAAEGKPDGDVLSLLDVWVRTGHRPERLVASHAADGIPTNPVDRTMPLCPFPAMARYVGHGDVNDAENWRCEQSDQRMLASGPAGVKAGYSP</sequence>
<keyword evidence="10" id="KW-1185">Reference proteome</keyword>
<dbReference type="Proteomes" id="UP000585665">
    <property type="component" value="Unassembled WGS sequence"/>
</dbReference>
<name>A0A850PEK7_9PROT</name>
<protein>
    <submittedName>
        <fullName evidence="9">Tannase/feruloyl esterase family alpha/beta hydrolase</fullName>
    </submittedName>
</protein>
<reference evidence="9 10" key="1">
    <citation type="submission" date="2020-06" db="EMBL/GenBank/DDBJ databases">
        <title>Description of novel acetic acid bacteria.</title>
        <authorList>
            <person name="Sombolestani A."/>
        </authorList>
    </citation>
    <scope>NUCLEOTIDE SEQUENCE [LARGE SCALE GENOMIC DNA]</scope>
    <source>
        <strain evidence="9 10">LMG 27010</strain>
    </source>
</reference>
<keyword evidence="2" id="KW-0719">Serine esterase</keyword>
<dbReference type="EMBL" id="JABXXR010000040">
    <property type="protein sequence ID" value="NVN40372.1"/>
    <property type="molecule type" value="Genomic_DNA"/>
</dbReference>
<dbReference type="PANTHER" id="PTHR33938">
    <property type="entry name" value="FERULOYL ESTERASE B-RELATED"/>
    <property type="match status" value="1"/>
</dbReference>
<accession>A0A850PEK7</accession>
<dbReference type="RefSeq" id="WP_176613340.1">
    <property type="nucleotide sequence ID" value="NZ_JABXXR010000040.1"/>
</dbReference>
<comment type="similarity">
    <text evidence="1">Belongs to the tannase family.</text>
</comment>
<keyword evidence="6" id="KW-0106">Calcium</keyword>
<evidence type="ECO:0000256" key="2">
    <source>
        <dbReference type="ARBA" id="ARBA00022487"/>
    </source>
</evidence>
<keyword evidence="5 9" id="KW-0378">Hydrolase</keyword>
<dbReference type="GO" id="GO:0052689">
    <property type="term" value="F:carboxylic ester hydrolase activity"/>
    <property type="evidence" value="ECO:0007669"/>
    <property type="project" value="UniProtKB-KW"/>
</dbReference>
<evidence type="ECO:0000256" key="7">
    <source>
        <dbReference type="ARBA" id="ARBA00023157"/>
    </source>
</evidence>
<feature type="chain" id="PRO_5032496795" evidence="8">
    <location>
        <begin position="24"/>
        <end position="590"/>
    </location>
</feature>
<evidence type="ECO:0000256" key="1">
    <source>
        <dbReference type="ARBA" id="ARBA00006249"/>
    </source>
</evidence>
<evidence type="ECO:0000313" key="10">
    <source>
        <dbReference type="Proteomes" id="UP000585665"/>
    </source>
</evidence>
<comment type="caution">
    <text evidence="9">The sequence shown here is derived from an EMBL/GenBank/DDBJ whole genome shotgun (WGS) entry which is preliminary data.</text>
</comment>
<dbReference type="AlphaFoldDB" id="A0A850PEK7"/>
<organism evidence="9 10">
    <name type="scientific">Ameyamaea chiangmaiensis</name>
    <dbReference type="NCBI Taxonomy" id="442969"/>
    <lineage>
        <taxon>Bacteria</taxon>
        <taxon>Pseudomonadati</taxon>
        <taxon>Pseudomonadota</taxon>
        <taxon>Alphaproteobacteria</taxon>
        <taxon>Acetobacterales</taxon>
        <taxon>Acetobacteraceae</taxon>
        <taxon>Ameyamaea</taxon>
    </lineage>
</organism>
<proteinExistence type="inferred from homology"/>
<keyword evidence="3" id="KW-0479">Metal-binding</keyword>
<evidence type="ECO:0000256" key="6">
    <source>
        <dbReference type="ARBA" id="ARBA00022837"/>
    </source>
</evidence>
<dbReference type="Pfam" id="PF07519">
    <property type="entry name" value="Tannase"/>
    <property type="match status" value="1"/>
</dbReference>
<evidence type="ECO:0000256" key="5">
    <source>
        <dbReference type="ARBA" id="ARBA00022801"/>
    </source>
</evidence>
<evidence type="ECO:0000313" key="9">
    <source>
        <dbReference type="EMBL" id="NVN40372.1"/>
    </source>
</evidence>
<dbReference type="InterPro" id="IPR011118">
    <property type="entry name" value="Tannase/feruloyl_esterase"/>
</dbReference>
<gene>
    <name evidence="9" type="ORF">HUK82_07325</name>
</gene>
<dbReference type="PANTHER" id="PTHR33938:SF15">
    <property type="entry name" value="FERULOYL ESTERASE B-RELATED"/>
    <property type="match status" value="1"/>
</dbReference>
<dbReference type="PROSITE" id="PS51257">
    <property type="entry name" value="PROKAR_LIPOPROTEIN"/>
    <property type="match status" value="1"/>
</dbReference>
<keyword evidence="7" id="KW-1015">Disulfide bond</keyword>
<evidence type="ECO:0000256" key="3">
    <source>
        <dbReference type="ARBA" id="ARBA00022723"/>
    </source>
</evidence>
<dbReference type="GO" id="GO:0046872">
    <property type="term" value="F:metal ion binding"/>
    <property type="evidence" value="ECO:0007669"/>
    <property type="project" value="UniProtKB-KW"/>
</dbReference>
<keyword evidence="4 8" id="KW-0732">Signal</keyword>
<feature type="signal peptide" evidence="8">
    <location>
        <begin position="1"/>
        <end position="23"/>
    </location>
</feature>
<evidence type="ECO:0000256" key="8">
    <source>
        <dbReference type="SAM" id="SignalP"/>
    </source>
</evidence>
<dbReference type="SUPFAM" id="SSF53474">
    <property type="entry name" value="alpha/beta-Hydrolases"/>
    <property type="match status" value="1"/>
</dbReference>
<evidence type="ECO:0000256" key="4">
    <source>
        <dbReference type="ARBA" id="ARBA00022729"/>
    </source>
</evidence>
<dbReference type="InterPro" id="IPR029058">
    <property type="entry name" value="AB_hydrolase_fold"/>
</dbReference>